<proteinExistence type="predicted"/>
<evidence type="ECO:0000313" key="2">
    <source>
        <dbReference type="Proteomes" id="UP000031668"/>
    </source>
</evidence>
<accession>A0A0C2MS60</accession>
<dbReference type="Proteomes" id="UP000031668">
    <property type="component" value="Unassembled WGS sequence"/>
</dbReference>
<reference evidence="1 2" key="1">
    <citation type="journal article" date="2014" name="Genome Biol. Evol.">
        <title>The genome of the myxosporean Thelohanellus kitauei shows adaptations to nutrient acquisition within its fish host.</title>
        <authorList>
            <person name="Yang Y."/>
            <person name="Xiong J."/>
            <person name="Zhou Z."/>
            <person name="Huo F."/>
            <person name="Miao W."/>
            <person name="Ran C."/>
            <person name="Liu Y."/>
            <person name="Zhang J."/>
            <person name="Feng J."/>
            <person name="Wang M."/>
            <person name="Wang M."/>
            <person name="Wang L."/>
            <person name="Yao B."/>
        </authorList>
    </citation>
    <scope>NUCLEOTIDE SEQUENCE [LARGE SCALE GENOMIC DNA]</scope>
    <source>
        <strain evidence="1">Wuqing</strain>
    </source>
</reference>
<dbReference type="AlphaFoldDB" id="A0A0C2MS60"/>
<gene>
    <name evidence="1" type="ORF">RF11_16414</name>
</gene>
<sequence>MELAVEPSLFDGFDMVFRLNAKHRFCVEALMVPTHLSTGGRFAPTAMHDHFDAAMKHLICSYKLEDDRIDCCNDVGRNFEFNGLVVAYRVSGGFFTKGF</sequence>
<organism evidence="1 2">
    <name type="scientific">Thelohanellus kitauei</name>
    <name type="common">Myxosporean</name>
    <dbReference type="NCBI Taxonomy" id="669202"/>
    <lineage>
        <taxon>Eukaryota</taxon>
        <taxon>Metazoa</taxon>
        <taxon>Cnidaria</taxon>
        <taxon>Myxozoa</taxon>
        <taxon>Myxosporea</taxon>
        <taxon>Bivalvulida</taxon>
        <taxon>Platysporina</taxon>
        <taxon>Myxobolidae</taxon>
        <taxon>Thelohanellus</taxon>
    </lineage>
</organism>
<name>A0A0C2MS60_THEKT</name>
<comment type="caution">
    <text evidence="1">The sequence shown here is derived from an EMBL/GenBank/DDBJ whole genome shotgun (WGS) entry which is preliminary data.</text>
</comment>
<keyword evidence="2" id="KW-1185">Reference proteome</keyword>
<protein>
    <submittedName>
        <fullName evidence="1">Uncharacterized protein</fullName>
    </submittedName>
</protein>
<evidence type="ECO:0000313" key="1">
    <source>
        <dbReference type="EMBL" id="KII70111.1"/>
    </source>
</evidence>
<dbReference type="EMBL" id="JWZT01002176">
    <property type="protein sequence ID" value="KII70111.1"/>
    <property type="molecule type" value="Genomic_DNA"/>
</dbReference>